<dbReference type="InterPro" id="IPR001387">
    <property type="entry name" value="Cro/C1-type_HTH"/>
</dbReference>
<keyword evidence="2" id="KW-0963">Cytoplasm</keyword>
<proteinExistence type="inferred from homology"/>
<dbReference type="PROSITE" id="PS50005">
    <property type="entry name" value="TPR"/>
    <property type="match status" value="2"/>
</dbReference>
<dbReference type="SUPFAM" id="SSF47413">
    <property type="entry name" value="lambda repressor-like DNA-binding domains"/>
    <property type="match status" value="1"/>
</dbReference>
<name>A0A7W1XCZ0_9BACL</name>
<dbReference type="InterPro" id="IPR011990">
    <property type="entry name" value="TPR-like_helical_dom_sf"/>
</dbReference>
<dbReference type="Proteomes" id="UP000530514">
    <property type="component" value="Unassembled WGS sequence"/>
</dbReference>
<gene>
    <name evidence="8" type="ORF">H1164_16175</name>
</gene>
<dbReference type="RefSeq" id="WP_033100755.1">
    <property type="nucleotide sequence ID" value="NZ_JACEIP010000037.1"/>
</dbReference>
<dbReference type="CDD" id="cd00093">
    <property type="entry name" value="HTH_XRE"/>
    <property type="match status" value="1"/>
</dbReference>
<dbReference type="GO" id="GO:0003677">
    <property type="term" value="F:DNA binding"/>
    <property type="evidence" value="ECO:0007669"/>
    <property type="project" value="InterPro"/>
</dbReference>
<comment type="subcellular location">
    <subcellularLocation>
        <location evidence="1">Cytoplasm</location>
    </subcellularLocation>
</comment>
<dbReference type="SMART" id="SM00530">
    <property type="entry name" value="HTH_XRE"/>
    <property type="match status" value="1"/>
</dbReference>
<evidence type="ECO:0000256" key="6">
    <source>
        <dbReference type="PROSITE-ProRule" id="PRU00339"/>
    </source>
</evidence>
<evidence type="ECO:0000259" key="7">
    <source>
        <dbReference type="PROSITE" id="PS50943"/>
    </source>
</evidence>
<feature type="domain" description="HTH cro/C1-type" evidence="7">
    <location>
        <begin position="17"/>
        <end position="70"/>
    </location>
</feature>
<dbReference type="AlphaFoldDB" id="A0A7W1XCZ0"/>
<keyword evidence="9" id="KW-1185">Reference proteome</keyword>
<dbReference type="EMBL" id="JACEIP010000037">
    <property type="protein sequence ID" value="MBA4544385.1"/>
    <property type="molecule type" value="Genomic_DNA"/>
</dbReference>
<keyword evidence="4 6" id="KW-0802">TPR repeat</keyword>
<protein>
    <submittedName>
        <fullName evidence="8">Helix-turn-helix domain-containing protein</fullName>
    </submittedName>
</protein>
<evidence type="ECO:0000256" key="5">
    <source>
        <dbReference type="ARBA" id="ARBA00038253"/>
    </source>
</evidence>
<dbReference type="Gene3D" id="1.10.260.40">
    <property type="entry name" value="lambda repressor-like DNA-binding domains"/>
    <property type="match status" value="1"/>
</dbReference>
<feature type="repeat" description="TPR" evidence="6">
    <location>
        <begin position="284"/>
        <end position="317"/>
    </location>
</feature>
<evidence type="ECO:0000256" key="4">
    <source>
        <dbReference type="ARBA" id="ARBA00022803"/>
    </source>
</evidence>
<evidence type="ECO:0000256" key="1">
    <source>
        <dbReference type="ARBA" id="ARBA00004496"/>
    </source>
</evidence>
<comment type="similarity">
    <text evidence="5">Belongs to the Rap family.</text>
</comment>
<dbReference type="Pfam" id="PF13181">
    <property type="entry name" value="TPR_8"/>
    <property type="match status" value="1"/>
</dbReference>
<evidence type="ECO:0000256" key="3">
    <source>
        <dbReference type="ARBA" id="ARBA00022737"/>
    </source>
</evidence>
<evidence type="ECO:0000256" key="2">
    <source>
        <dbReference type="ARBA" id="ARBA00022490"/>
    </source>
</evidence>
<dbReference type="OrthoDB" id="2985661at2"/>
<dbReference type="Gene3D" id="1.25.40.10">
    <property type="entry name" value="Tetratricopeptide repeat domain"/>
    <property type="match status" value="3"/>
</dbReference>
<comment type="caution">
    <text evidence="8">The sequence shown here is derived from an EMBL/GenBank/DDBJ whole genome shotgun (WGS) entry which is preliminary data.</text>
</comment>
<dbReference type="InterPro" id="IPR019734">
    <property type="entry name" value="TPR_rpt"/>
</dbReference>
<dbReference type="PANTHER" id="PTHR46630:SF1">
    <property type="entry name" value="TETRATRICOPEPTIDE REPEAT PROTEIN 29"/>
    <property type="match status" value="1"/>
</dbReference>
<accession>A0A7W1XCZ0</accession>
<dbReference type="SMART" id="SM00028">
    <property type="entry name" value="TPR"/>
    <property type="match status" value="8"/>
</dbReference>
<keyword evidence="3" id="KW-0677">Repeat</keyword>
<dbReference type="Pfam" id="PF01381">
    <property type="entry name" value="HTH_3"/>
    <property type="match status" value="1"/>
</dbReference>
<evidence type="ECO:0000313" key="9">
    <source>
        <dbReference type="Proteomes" id="UP000530514"/>
    </source>
</evidence>
<dbReference type="PANTHER" id="PTHR46630">
    <property type="entry name" value="TETRATRICOPEPTIDE REPEAT PROTEIN 29"/>
    <property type="match status" value="1"/>
</dbReference>
<sequence>MFRLFHDLDESIVRYILRKRRKEKNLRQEDISGLSPATISNIERGRIEEVSRETILYYLGMLDLKNIDELTTLVNIEAEKIDNLASRLESIEAMIDDKNHDEADKLLTQIDIEKFHPLTPFVHFLKGRCFYERKEVDKAEENYHSAIRLCKQQKLEPRDNIVAICYNELSILCYNQNNINKALEYADKGLNEFNENKEKKDIKYALYNNKILCLLKRSETDMASQILNEVWPMIPEIDSIRVILNLYKFKSIILRQKRDYDTATQICKEGIEIARRNRNQNRHLDLLNVLGSIYLLEKKYEKAEQHFMIVLESDPKQKYTRRLVDAHTYLGLLYTSQKQLELADYHLAKAIELGRNIHDIYRLTKALIVYGNYFLSQRKYEKAASFYEEAAELTEKYSYKHRQHTALLNLIHCLDIMKKEEATIKYLKKHYALQRDLKIQSEEDEIYELE</sequence>
<evidence type="ECO:0000313" key="8">
    <source>
        <dbReference type="EMBL" id="MBA4544385.1"/>
    </source>
</evidence>
<reference evidence="8 9" key="1">
    <citation type="submission" date="2020-07" db="EMBL/GenBank/DDBJ databases">
        <authorList>
            <person name="Feng H."/>
        </authorList>
    </citation>
    <scope>NUCLEOTIDE SEQUENCE [LARGE SCALE GENOMIC DNA]</scope>
    <source>
        <strain evidence="9">s-11</strain>
    </source>
</reference>
<organism evidence="8 9">
    <name type="scientific">Thermoactinomyces daqus</name>
    <dbReference type="NCBI Taxonomy" id="1329516"/>
    <lineage>
        <taxon>Bacteria</taxon>
        <taxon>Bacillati</taxon>
        <taxon>Bacillota</taxon>
        <taxon>Bacilli</taxon>
        <taxon>Bacillales</taxon>
        <taxon>Thermoactinomycetaceae</taxon>
        <taxon>Thermoactinomyces</taxon>
    </lineage>
</organism>
<dbReference type="InterPro" id="IPR051476">
    <property type="entry name" value="Bac_ResReg_Asp_Phosphatase"/>
</dbReference>
<dbReference type="GO" id="GO:0005737">
    <property type="term" value="C:cytoplasm"/>
    <property type="evidence" value="ECO:0007669"/>
    <property type="project" value="UniProtKB-SubCell"/>
</dbReference>
<dbReference type="PROSITE" id="PS50943">
    <property type="entry name" value="HTH_CROC1"/>
    <property type="match status" value="1"/>
</dbReference>
<feature type="repeat" description="TPR" evidence="6">
    <location>
        <begin position="364"/>
        <end position="397"/>
    </location>
</feature>
<dbReference type="InterPro" id="IPR010982">
    <property type="entry name" value="Lambda_DNA-bd_dom_sf"/>
</dbReference>
<dbReference type="SUPFAM" id="SSF48452">
    <property type="entry name" value="TPR-like"/>
    <property type="match status" value="2"/>
</dbReference>